<dbReference type="InterPro" id="IPR020807">
    <property type="entry name" value="PKS_DH"/>
</dbReference>
<dbReference type="GO" id="GO:0016491">
    <property type="term" value="F:oxidoreductase activity"/>
    <property type="evidence" value="ECO:0007669"/>
    <property type="project" value="InterPro"/>
</dbReference>
<dbReference type="InterPro" id="IPR018201">
    <property type="entry name" value="Ketoacyl_synth_AS"/>
</dbReference>
<dbReference type="GO" id="GO:0031177">
    <property type="term" value="F:phosphopantetheine binding"/>
    <property type="evidence" value="ECO:0007669"/>
    <property type="project" value="InterPro"/>
</dbReference>
<accession>A0A5B8FYD5</accession>
<dbReference type="SUPFAM" id="SSF51735">
    <property type="entry name" value="NAD(P)-binding Rossmann-fold domains"/>
    <property type="match status" value="3"/>
</dbReference>
<dbReference type="InterPro" id="IPR013968">
    <property type="entry name" value="PKS_KR"/>
</dbReference>
<feature type="active site" description="Proton donor; for dehydratase activity" evidence="7">
    <location>
        <position position="1087"/>
    </location>
</feature>
<dbReference type="PANTHER" id="PTHR43775">
    <property type="entry name" value="FATTY ACID SYNTHASE"/>
    <property type="match status" value="1"/>
</dbReference>
<dbReference type="SMART" id="SM00829">
    <property type="entry name" value="PKS_ER"/>
    <property type="match status" value="1"/>
</dbReference>
<evidence type="ECO:0000256" key="2">
    <source>
        <dbReference type="ARBA" id="ARBA00022553"/>
    </source>
</evidence>
<dbReference type="PROSITE" id="PS01162">
    <property type="entry name" value="QOR_ZETA_CRYSTAL"/>
    <property type="match status" value="1"/>
</dbReference>
<dbReference type="Proteomes" id="UP000305888">
    <property type="component" value="Chromosome"/>
</dbReference>
<dbReference type="InterPro" id="IPR049900">
    <property type="entry name" value="PKS_mFAS_DH"/>
</dbReference>
<feature type="domain" description="Ketosynthase family 3 (KS3)" evidence="9">
    <location>
        <begin position="7"/>
        <end position="429"/>
    </location>
</feature>
<dbReference type="Gene3D" id="3.40.366.10">
    <property type="entry name" value="Malonyl-Coenzyme A Acyl Carrier Protein, domain 2"/>
    <property type="match status" value="1"/>
</dbReference>
<dbReference type="Pfam" id="PF14765">
    <property type="entry name" value="PS-DH"/>
    <property type="match status" value="1"/>
</dbReference>
<feature type="active site" description="Proton acceptor; for dehydratase activity" evidence="7">
    <location>
        <position position="927"/>
    </location>
</feature>
<dbReference type="InterPro" id="IPR011032">
    <property type="entry name" value="GroES-like_sf"/>
</dbReference>
<dbReference type="InterPro" id="IPR042104">
    <property type="entry name" value="PKS_dehydratase_sf"/>
</dbReference>
<organism evidence="11 12">
    <name type="scientific">Paroceanicella profunda</name>
    <dbReference type="NCBI Taxonomy" id="2579971"/>
    <lineage>
        <taxon>Bacteria</taxon>
        <taxon>Pseudomonadati</taxon>
        <taxon>Pseudomonadota</taxon>
        <taxon>Alphaproteobacteria</taxon>
        <taxon>Rhodobacterales</taxon>
        <taxon>Paracoccaceae</taxon>
        <taxon>Paroceanicella</taxon>
    </lineage>
</organism>
<dbReference type="InterPro" id="IPR032821">
    <property type="entry name" value="PKS_assoc"/>
</dbReference>
<dbReference type="Gene3D" id="3.30.70.3290">
    <property type="match status" value="1"/>
</dbReference>
<dbReference type="SMART" id="SM00822">
    <property type="entry name" value="PKS_KR"/>
    <property type="match status" value="1"/>
</dbReference>
<dbReference type="SMART" id="SM00823">
    <property type="entry name" value="PKS_PP"/>
    <property type="match status" value="1"/>
</dbReference>
<dbReference type="PROSITE" id="PS00606">
    <property type="entry name" value="KS3_1"/>
    <property type="match status" value="1"/>
</dbReference>
<dbReference type="InterPro" id="IPR002364">
    <property type="entry name" value="Quin_OxRdtase/zeta-crystal_CS"/>
</dbReference>
<dbReference type="SMART" id="SM00827">
    <property type="entry name" value="PKS_AT"/>
    <property type="match status" value="1"/>
</dbReference>
<sequence length="2461" mass="261646">MSTDFSGYDIAVTGYACRLPGASSPTDFWKILEDGSCVISEIARDRFETGLIYDPDPSARGKSYTLAAGQLENVWDFDPGFFSLSPREATQMDPQHRVLLQVVWEALEHGGLRPGEMNSERTGVFVGASSSDYSNHFFFDLSRIDSQFMTGNTLSIVSNRISYLLNLRGPSFTVDTACSSSFYALHQACQSLAKGEIDTAIVAGVNLLLSPGPFVGFSRASMLSPNGLCKAFDASADGYVRSEGAVAFILRRGDVARAEGDIVRSMLMGSGINSDGRTVGMSLPSMPRQRALLEHMREAFGLNPDDLAFLEAHGTGTAVGDPIEAMAIGETFGQPRGSALPVGSAKTNFGHLEPASGLVGLLKAQMALEKHRLPASLHVRELNPNIDFATLNLEVATEARDIPRRERPWVAGVNSFGFGGANAHVLLRQPEAAERGGLAPAPAPRALPLSAATAESLTELARAWRDRLADAAEAEVPALANAAAWRRETMPHRLVALGTSREELVEALDAHIGARKLPGLVSGRSTRTAGKTAFVFSGNGSQWAGMGRFLHETNPVFAARFDTVAALFAERGGADLKALLAADDLEAQLGSAAVAQPVLFGVQMATVAALAAEGLKPDAVAGHSVGEVAAACTAGIISLSDAVQLIHTRSLALDTLRGTGGMAAVSAGPADVEAALEDSGIQGVCIAGMNSPRSVTVSGDRAAIKALLAHLRKTRRVAGVMLEIDHPYHSPAVEPLRRRMIDDLKGLQPQESTVLYASSTTGQVAHGKSLDTDYWWRNAREVVRFEEAVEALCEAGVQTFVEISPRPVLQNYVKDKLRGLGHSGTFARTLDQGAAADTPAAAMAAAAFTVGAALDRTAFFGPRATAPDALPSYPWANTAFRAEATCEAANNWGLQDFHPLIGRPMVLGQTVWQGDVNPRTLPWLADHQVDGAIVFPAAGFVEMALAAGTRMLGRETVELSDFEILRPLVLDAQTGGAETRVTGDVLTGVVRIEARPRLSDGDWALHAFGTVRSMPSTAHARIADFSGGTPLPAAAFYPPLAALGLAYGPSFALADNVRVSGARARAEIDPARGPQDARFCLNPAQLDAGMHGVFRLVTEHAPEGSIDGLVFLPVRFGALRLLRPGIDATSVRIEITRRSVRGVELRLTLHGADGETVAAVEGLRLQAARLHGRTGRDDIAWRQRLVRLRPTDFNVALPKGWASPAARLRALGAASVSEPDPDAGALLLDAACRRLCWDAVAPHAEGGRLPPVPQRVDASALPLFERMRAALEEDGAVEDDRLATTCPFPGMDELVEMLIREAPERASDVLDLMRLETTLAGLLTDGLPAEAPAPGGVDLSAAQRALWQVSARVLVDLAEHWPGDDRLNVLLLGSVPPAALAGLLAGGRVDTVTVTAATERQVELMRRTLPHDPALSIRPISEALEPLGHDVILSVDSLAQLSDERRELLSESLALSGLLLAVEPAPSLARDLQHGSSTAWWAERGTPDWEDLLSDGFREITRQPLDTGTVEAVLLTGRPRQQAVRANLPEARSETDRAALLVLADQRPANLQLAAFVEASLSTSGLRVECCTAGDAPLHSAPATDVIHLADLAQDGEDPLGVAERRIATLRSLIGLEHRPLRIWTVCRGGRPGATGPAAGRLPGDAATWGAMRVLANEYPQTDFRTIDFAPEIEAEALAEELCSLVLSGPSDSEIVVGPGTVLSPRVEPIRELRDNARTGDALRLEIGQQAALDTLGWHAATRRAPGPREVEIEVRATGLNFRDLMWAQGLLPEEALEDGFAGPTLGMECSGTVIRAGRQSGFRKGDAVIAFAPSCFASHVTVGSEGVAKLPAGTSFETAAAVPTIFVTAQYALATLANLRRGETLLVHGGAGGVGLAALQIARRMGAKVIATAGTPAKRRLLSHLGADAVFDSRSLAFSDDVMAWTGGTGVDVVLNSLAGEAMERSLQCLRPFGRFIELGKRDFYANTRLGLRPFRKNLSYFGVDADQLLSQRPDLAEGLLSDIAAGFEQGDYSAPPCQIFEGTEIVDAFRLMQQSRHIGKIIVCPPQPRAAKQRPEPAPIRDAWLIAGGLGGFGLATARWLADQGASAIWLVSRSGAPREADAPALAALRETGIRVETRAADITDTAALRGIIHEIEAGEAPLRGVIHAAMLLRDAMERDLSAQDIHAVMAPKITGARLLDELTRDAALDHFWLYSSVTTLFGNPGQLPYVAANTALESLAAERREAGRPGLAIAWGPIADQGYLTRETRTREVLDKRMGTRMLTAAEALANLRHLLDAGLPDAAVSIAPMRWRSLASDLALLSRPLFSRIDMGEPGGMADGVADLMAMIDGLSDDAAIKKITAALAIETARILRQPASDIDPYQPLTELGFDSLMAMDLKLAAEEAMGITIPLLSIGDGMTLAQLSGRILGQLRGQSVTVTGDDNADKLVSKHMGGVTDAIDEDIVKRVTDHASSIKD</sequence>
<dbReference type="InterPro" id="IPR036736">
    <property type="entry name" value="ACP-like_sf"/>
</dbReference>
<dbReference type="SMART" id="SM00825">
    <property type="entry name" value="PKS_KS"/>
    <property type="match status" value="1"/>
</dbReference>
<dbReference type="Pfam" id="PF08659">
    <property type="entry name" value="KR"/>
    <property type="match status" value="1"/>
</dbReference>
<dbReference type="PROSITE" id="PS52004">
    <property type="entry name" value="KS3_2"/>
    <property type="match status" value="1"/>
</dbReference>
<evidence type="ECO:0000256" key="1">
    <source>
        <dbReference type="ARBA" id="ARBA00022450"/>
    </source>
</evidence>
<dbReference type="InterPro" id="IPR014030">
    <property type="entry name" value="Ketoacyl_synth_N"/>
</dbReference>
<dbReference type="InterPro" id="IPR009081">
    <property type="entry name" value="PP-bd_ACP"/>
</dbReference>
<dbReference type="OrthoDB" id="9778690at2"/>
<dbReference type="SUPFAM" id="SSF55048">
    <property type="entry name" value="Probable ACP-binding domain of malonyl-CoA ACP transacylase"/>
    <property type="match status" value="1"/>
</dbReference>
<dbReference type="SUPFAM" id="SSF47336">
    <property type="entry name" value="ACP-like"/>
    <property type="match status" value="1"/>
</dbReference>
<dbReference type="InterPro" id="IPR014043">
    <property type="entry name" value="Acyl_transferase_dom"/>
</dbReference>
<evidence type="ECO:0000259" key="9">
    <source>
        <dbReference type="PROSITE" id="PS52004"/>
    </source>
</evidence>
<dbReference type="InterPro" id="IPR020806">
    <property type="entry name" value="PKS_PP-bd"/>
</dbReference>
<dbReference type="InterPro" id="IPR050091">
    <property type="entry name" value="PKS_NRPS_Biosynth_Enz"/>
</dbReference>
<dbReference type="InterPro" id="IPR020841">
    <property type="entry name" value="PKS_Beta-ketoAc_synthase_dom"/>
</dbReference>
<dbReference type="PANTHER" id="PTHR43775:SF37">
    <property type="entry name" value="SI:DKEY-61P9.11"/>
    <property type="match status" value="1"/>
</dbReference>
<dbReference type="Pfam" id="PF00698">
    <property type="entry name" value="Acyl_transf_1"/>
    <property type="match status" value="1"/>
</dbReference>
<dbReference type="Pfam" id="PF00550">
    <property type="entry name" value="PP-binding"/>
    <property type="match status" value="1"/>
</dbReference>
<keyword evidence="5" id="KW-0511">Multifunctional enzyme</keyword>
<dbReference type="Gene3D" id="1.10.1200.10">
    <property type="entry name" value="ACP-like"/>
    <property type="match status" value="1"/>
</dbReference>
<dbReference type="CDD" id="cd05195">
    <property type="entry name" value="enoyl_red"/>
    <property type="match status" value="1"/>
</dbReference>
<evidence type="ECO:0000256" key="6">
    <source>
        <dbReference type="ARBA" id="ARBA00023315"/>
    </source>
</evidence>
<evidence type="ECO:0000259" key="8">
    <source>
        <dbReference type="PROSITE" id="PS50075"/>
    </source>
</evidence>
<name>A0A5B8FYD5_9RHOB</name>
<dbReference type="KEGG" id="ppru:FDP22_07000"/>
<dbReference type="FunFam" id="3.40.50.720:FF:000209">
    <property type="entry name" value="Polyketide synthase Pks12"/>
    <property type="match status" value="1"/>
</dbReference>
<dbReference type="Gene3D" id="3.10.129.110">
    <property type="entry name" value="Polyketide synthase dehydratase"/>
    <property type="match status" value="1"/>
</dbReference>
<feature type="domain" description="PKS/mFAS DH" evidence="10">
    <location>
        <begin position="898"/>
        <end position="1174"/>
    </location>
</feature>
<evidence type="ECO:0000256" key="5">
    <source>
        <dbReference type="ARBA" id="ARBA00023268"/>
    </source>
</evidence>
<dbReference type="Pfam" id="PF02801">
    <property type="entry name" value="Ketoacyl-synt_C"/>
    <property type="match status" value="1"/>
</dbReference>
<dbReference type="InterPro" id="IPR013154">
    <property type="entry name" value="ADH-like_N"/>
</dbReference>
<feature type="domain" description="Carrier" evidence="8">
    <location>
        <begin position="2339"/>
        <end position="2416"/>
    </location>
</feature>
<keyword evidence="6" id="KW-0012">Acyltransferase</keyword>
<dbReference type="InterPro" id="IPR013149">
    <property type="entry name" value="ADH-like_C"/>
</dbReference>
<dbReference type="CDD" id="cd00833">
    <property type="entry name" value="PKS"/>
    <property type="match status" value="1"/>
</dbReference>
<dbReference type="InterPro" id="IPR020843">
    <property type="entry name" value="ER"/>
</dbReference>
<dbReference type="InterPro" id="IPR016039">
    <property type="entry name" value="Thiolase-like"/>
</dbReference>
<proteinExistence type="predicted"/>
<dbReference type="SUPFAM" id="SSF52151">
    <property type="entry name" value="FabD/lysophospholipase-like"/>
    <property type="match status" value="1"/>
</dbReference>
<dbReference type="Pfam" id="PF00107">
    <property type="entry name" value="ADH_zinc_N"/>
    <property type="match status" value="1"/>
</dbReference>
<dbReference type="InterPro" id="IPR001227">
    <property type="entry name" value="Ac_transferase_dom_sf"/>
</dbReference>
<keyword evidence="2" id="KW-0597">Phosphoprotein</keyword>
<dbReference type="GO" id="GO:0008270">
    <property type="term" value="F:zinc ion binding"/>
    <property type="evidence" value="ECO:0007669"/>
    <property type="project" value="InterPro"/>
</dbReference>
<dbReference type="Pfam" id="PF21089">
    <property type="entry name" value="PKS_DH_N"/>
    <property type="match status" value="1"/>
</dbReference>
<dbReference type="GO" id="GO:0006633">
    <property type="term" value="P:fatty acid biosynthetic process"/>
    <property type="evidence" value="ECO:0007669"/>
    <property type="project" value="InterPro"/>
</dbReference>
<dbReference type="Gene3D" id="3.90.180.10">
    <property type="entry name" value="Medium-chain alcohol dehydrogenases, catalytic domain"/>
    <property type="match status" value="1"/>
</dbReference>
<dbReference type="SUPFAM" id="SSF50129">
    <property type="entry name" value="GroES-like"/>
    <property type="match status" value="1"/>
</dbReference>
<protein>
    <submittedName>
        <fullName evidence="11">SDR family NAD(P)-dependent oxidoreductase</fullName>
    </submittedName>
</protein>
<keyword evidence="1" id="KW-0596">Phosphopantetheine</keyword>
<dbReference type="Gene3D" id="3.40.50.720">
    <property type="entry name" value="NAD(P)-binding Rossmann-like Domain"/>
    <property type="match status" value="3"/>
</dbReference>
<dbReference type="InterPro" id="IPR014031">
    <property type="entry name" value="Ketoacyl_synth_C"/>
</dbReference>
<evidence type="ECO:0000313" key="11">
    <source>
        <dbReference type="EMBL" id="QDL91552.1"/>
    </source>
</evidence>
<evidence type="ECO:0000313" key="12">
    <source>
        <dbReference type="Proteomes" id="UP000305888"/>
    </source>
</evidence>
<dbReference type="Gene3D" id="3.40.47.10">
    <property type="match status" value="1"/>
</dbReference>
<dbReference type="GO" id="GO:0004315">
    <property type="term" value="F:3-oxoacyl-[acyl-carrier-protein] synthase activity"/>
    <property type="evidence" value="ECO:0007669"/>
    <property type="project" value="InterPro"/>
</dbReference>
<dbReference type="InterPro" id="IPR057326">
    <property type="entry name" value="KR_dom"/>
</dbReference>
<evidence type="ECO:0000256" key="3">
    <source>
        <dbReference type="ARBA" id="ARBA00022679"/>
    </source>
</evidence>
<gene>
    <name evidence="11" type="ORF">FDP22_07000</name>
</gene>
<feature type="region of interest" description="C-terminal hotdog fold" evidence="7">
    <location>
        <begin position="1028"/>
        <end position="1174"/>
    </location>
</feature>
<dbReference type="Pfam" id="PF00109">
    <property type="entry name" value="ketoacyl-synt"/>
    <property type="match status" value="1"/>
</dbReference>
<keyword evidence="3" id="KW-0808">Transferase</keyword>
<dbReference type="SUPFAM" id="SSF53901">
    <property type="entry name" value="Thiolase-like"/>
    <property type="match status" value="1"/>
</dbReference>
<dbReference type="Pfam" id="PF16197">
    <property type="entry name" value="KAsynt_C_assoc"/>
    <property type="match status" value="1"/>
</dbReference>
<dbReference type="InterPro" id="IPR016036">
    <property type="entry name" value="Malonyl_transacylase_ACP-bd"/>
</dbReference>
<dbReference type="PROSITE" id="PS52019">
    <property type="entry name" value="PKS_MFAS_DH"/>
    <property type="match status" value="1"/>
</dbReference>
<dbReference type="Pfam" id="PF08240">
    <property type="entry name" value="ADH_N"/>
    <property type="match status" value="1"/>
</dbReference>
<dbReference type="InterPro" id="IPR016035">
    <property type="entry name" value="Acyl_Trfase/lysoPLipase"/>
</dbReference>
<dbReference type="SMART" id="SM00826">
    <property type="entry name" value="PKS_DH"/>
    <property type="match status" value="1"/>
</dbReference>
<dbReference type="PROSITE" id="PS50075">
    <property type="entry name" value="CARRIER"/>
    <property type="match status" value="1"/>
</dbReference>
<evidence type="ECO:0000259" key="10">
    <source>
        <dbReference type="PROSITE" id="PS52019"/>
    </source>
</evidence>
<dbReference type="InterPro" id="IPR049551">
    <property type="entry name" value="PKS_DH_C"/>
</dbReference>
<feature type="region of interest" description="N-terminal hotdog fold" evidence="7">
    <location>
        <begin position="898"/>
        <end position="1018"/>
    </location>
</feature>
<dbReference type="GO" id="GO:0004312">
    <property type="term" value="F:fatty acid synthase activity"/>
    <property type="evidence" value="ECO:0007669"/>
    <property type="project" value="TreeGrafter"/>
</dbReference>
<reference evidence="11 12" key="1">
    <citation type="submission" date="2019-06" db="EMBL/GenBank/DDBJ databases">
        <title>Genome sequence of Rhodobacteraceae bacterium D4M1.</title>
        <authorList>
            <person name="Cao J."/>
        </authorList>
    </citation>
    <scope>NUCLEOTIDE SEQUENCE [LARGE SCALE GENOMIC DNA]</scope>
    <source>
        <strain evidence="11 12">D4M1</strain>
    </source>
</reference>
<dbReference type="InterPro" id="IPR036291">
    <property type="entry name" value="NAD(P)-bd_dom_sf"/>
</dbReference>
<keyword evidence="12" id="KW-1185">Reference proteome</keyword>
<keyword evidence="4" id="KW-0521">NADP</keyword>
<dbReference type="InterPro" id="IPR049552">
    <property type="entry name" value="PKS_DH_N"/>
</dbReference>
<evidence type="ECO:0000256" key="4">
    <source>
        <dbReference type="ARBA" id="ARBA00022857"/>
    </source>
</evidence>
<dbReference type="RefSeq" id="WP_138572394.1">
    <property type="nucleotide sequence ID" value="NZ_CP040818.1"/>
</dbReference>
<evidence type="ECO:0000256" key="7">
    <source>
        <dbReference type="PROSITE-ProRule" id="PRU01363"/>
    </source>
</evidence>
<dbReference type="EMBL" id="CP040818">
    <property type="protein sequence ID" value="QDL91552.1"/>
    <property type="molecule type" value="Genomic_DNA"/>
</dbReference>